<keyword evidence="1" id="KW-1133">Transmembrane helix</keyword>
<evidence type="ECO:0000256" key="1">
    <source>
        <dbReference type="SAM" id="Phobius"/>
    </source>
</evidence>
<keyword evidence="3" id="KW-1185">Reference proteome</keyword>
<keyword evidence="1" id="KW-0472">Membrane</keyword>
<protein>
    <recommendedName>
        <fullName evidence="4">DUF4332 domain-containing protein</fullName>
    </recommendedName>
</protein>
<dbReference type="SUPFAM" id="SSF58113">
    <property type="entry name" value="Apolipoprotein A-I"/>
    <property type="match status" value="1"/>
</dbReference>
<evidence type="ECO:0000313" key="3">
    <source>
        <dbReference type="Proteomes" id="UP001054801"/>
    </source>
</evidence>
<gene>
    <name evidence="2" type="ORF">L2Y54_12435</name>
</gene>
<proteinExistence type="predicted"/>
<accession>A0ABY3SVU4</accession>
<dbReference type="RefSeq" id="WP_236496441.1">
    <property type="nucleotide sequence ID" value="NZ_CP091244.1"/>
</dbReference>
<organism evidence="2 3">
    <name type="scientific">Thiothrix winogradskyi</name>
    <dbReference type="NCBI Taxonomy" id="96472"/>
    <lineage>
        <taxon>Bacteria</taxon>
        <taxon>Pseudomonadati</taxon>
        <taxon>Pseudomonadota</taxon>
        <taxon>Gammaproteobacteria</taxon>
        <taxon>Thiotrichales</taxon>
        <taxon>Thiotrichaceae</taxon>
        <taxon>Thiothrix</taxon>
    </lineage>
</organism>
<dbReference type="Proteomes" id="UP001054801">
    <property type="component" value="Chromosome"/>
</dbReference>
<dbReference type="Gene3D" id="1.10.150.20">
    <property type="entry name" value="5' to 3' exonuclease, C-terminal subdomain"/>
    <property type="match status" value="1"/>
</dbReference>
<name>A0ABY3SVU4_9GAMM</name>
<keyword evidence="1" id="KW-0812">Transmembrane</keyword>
<dbReference type="EMBL" id="CP091244">
    <property type="protein sequence ID" value="UJS22749.1"/>
    <property type="molecule type" value="Genomic_DNA"/>
</dbReference>
<evidence type="ECO:0000313" key="2">
    <source>
        <dbReference type="EMBL" id="UJS22749.1"/>
    </source>
</evidence>
<reference evidence="2" key="1">
    <citation type="journal article" date="2022" name="Microorganisms">
        <title>Two New Species of Filamentous Sulfur Bacteria of the Genus Thiothrix, Thiothrix winogradskyi sp. nov. and 'Candidatus Thiothrix sulfatifontis' sp. nov.</title>
        <authorList>
            <person name="Ravin N.V."/>
            <person name="Rossetti S."/>
            <person name="Beletsky A.V."/>
            <person name="Kadnikov V.V."/>
            <person name="Rudenko T.S."/>
            <person name="Smolyakov D.D."/>
            <person name="Moskvitina M.I."/>
            <person name="Gureeva M.V."/>
            <person name="Mardanov A.V."/>
            <person name="Grabovich M.Y."/>
        </authorList>
    </citation>
    <scope>NUCLEOTIDE SEQUENCE</scope>
    <source>
        <strain evidence="2">CT3</strain>
    </source>
</reference>
<feature type="transmembrane region" description="Helical" evidence="1">
    <location>
        <begin position="17"/>
        <end position="35"/>
    </location>
</feature>
<evidence type="ECO:0008006" key="4">
    <source>
        <dbReference type="Google" id="ProtNLM"/>
    </source>
</evidence>
<sequence>MNTANTPYTFGMATGEIISLLLLSFVIGILLCRLFRQMGICCRPRKKMVPLGITPVPAGKYHTRDVNIYTSKPSTDDVYVPKVTAKPILTVPEVTPKLPPQPPEISHETTVGIPVLHSELPPLPEIDPLLAAIDPHKPILDLEVPEPESTLEIITMHNEPIPTASWELDPLLAGIDPHKPIIDLPDQLTTITTDPLLDTIDPHKPIIDLPDMPEISMKTDSLLDTIDPHKPIIDLPDMPEISMKTDSLLDTIDPHKPIIDLPDMPEISMKTDSLLDAIDPHKPIIDLPDMPEITMKTDPLLDAIDPHKPIIDPPDMPETSSAQSGKDATLNILNDWLHKAKDSVEHLTEKATPAANDWLHKAKDSVEHLKEKAAPVSSDWLHKAKDSVEHLKEKAAPVSGEWLHKAKEIGSGFSSKGSSLGSETLVKGSSTLASLAASAKELTEKLASNLSIKHDDLQKLTGIGPTFASVLHRAGIHTYQQLAETSPQKLQALLIVEDEQFSKHDTSSWPKQAALAAQSEWEQLKAYQDNL</sequence>
<dbReference type="Gene3D" id="1.20.5.1230">
    <property type="entry name" value="Apolipoprotein A-I"/>
    <property type="match status" value="1"/>
</dbReference>